<evidence type="ECO:0000313" key="2">
    <source>
        <dbReference type="Proteomes" id="UP000054007"/>
    </source>
</evidence>
<dbReference type="AlphaFoldDB" id="A0A0D7B2M9"/>
<keyword evidence="2" id="KW-1185">Reference proteome</keyword>
<reference evidence="1 2" key="1">
    <citation type="journal article" date="2015" name="Fungal Genet. Biol.">
        <title>Evolution of novel wood decay mechanisms in Agaricales revealed by the genome sequences of Fistulina hepatica and Cylindrobasidium torrendii.</title>
        <authorList>
            <person name="Floudas D."/>
            <person name="Held B.W."/>
            <person name="Riley R."/>
            <person name="Nagy L.G."/>
            <person name="Koehler G."/>
            <person name="Ransdell A.S."/>
            <person name="Younus H."/>
            <person name="Chow J."/>
            <person name="Chiniquy J."/>
            <person name="Lipzen A."/>
            <person name="Tritt A."/>
            <person name="Sun H."/>
            <person name="Haridas S."/>
            <person name="LaButti K."/>
            <person name="Ohm R.A."/>
            <person name="Kues U."/>
            <person name="Blanchette R.A."/>
            <person name="Grigoriev I.V."/>
            <person name="Minto R.E."/>
            <person name="Hibbett D.S."/>
        </authorList>
    </citation>
    <scope>NUCLEOTIDE SEQUENCE [LARGE SCALE GENOMIC DNA]</scope>
    <source>
        <strain evidence="1 2">FP15055 ss-10</strain>
    </source>
</reference>
<gene>
    <name evidence="1" type="ORF">CYLTODRAFT_445981</name>
</gene>
<protein>
    <recommendedName>
        <fullName evidence="3">F-box domain-containing protein</fullName>
    </recommendedName>
</protein>
<sequence length="326" mass="36698">MAAGNLPLEATRKIFETAALLDRETSKSLLFVSKAVKEWVDPIFYRVVVLYETQGDFQLLIDSISQRQRTDPTFYSQAVRALSLPLAHQSLSPTWKSGLETILLAFDSLTSLSIPADAWIDLGIQYATPPFNSLTYLRLTKTDLMIGLTIHYYVPPTVTHLAIPYYLCTNWARLFTDLPCLTHLIWENYDNGELATRSRVELARKANYMFTIMPPSLRALVYVPTGLPPAGEAGARWLDWVAGVTSQVIDPRFVFASIYNRYIDVPGLACYPETHDIERDWGYRNAGIGPPDVTIWEFADNVVDRRFKSGAAALSSWSLTESYLGV</sequence>
<dbReference type="Proteomes" id="UP000054007">
    <property type="component" value="Unassembled WGS sequence"/>
</dbReference>
<dbReference type="EMBL" id="KN880634">
    <property type="protein sequence ID" value="KIY64465.1"/>
    <property type="molecule type" value="Genomic_DNA"/>
</dbReference>
<evidence type="ECO:0008006" key="3">
    <source>
        <dbReference type="Google" id="ProtNLM"/>
    </source>
</evidence>
<evidence type="ECO:0000313" key="1">
    <source>
        <dbReference type="EMBL" id="KIY64465.1"/>
    </source>
</evidence>
<dbReference type="OrthoDB" id="3145912at2759"/>
<accession>A0A0D7B2M9</accession>
<organism evidence="1 2">
    <name type="scientific">Cylindrobasidium torrendii FP15055 ss-10</name>
    <dbReference type="NCBI Taxonomy" id="1314674"/>
    <lineage>
        <taxon>Eukaryota</taxon>
        <taxon>Fungi</taxon>
        <taxon>Dikarya</taxon>
        <taxon>Basidiomycota</taxon>
        <taxon>Agaricomycotina</taxon>
        <taxon>Agaricomycetes</taxon>
        <taxon>Agaricomycetidae</taxon>
        <taxon>Agaricales</taxon>
        <taxon>Marasmiineae</taxon>
        <taxon>Physalacriaceae</taxon>
        <taxon>Cylindrobasidium</taxon>
    </lineage>
</organism>
<name>A0A0D7B2M9_9AGAR</name>
<proteinExistence type="predicted"/>